<gene>
    <name evidence="2" type="ORF">TWF696_009821</name>
</gene>
<evidence type="ECO:0000256" key="1">
    <source>
        <dbReference type="SAM" id="MobiDB-lite"/>
    </source>
</evidence>
<dbReference type="Proteomes" id="UP001375240">
    <property type="component" value="Unassembled WGS sequence"/>
</dbReference>
<feature type="compositionally biased region" description="Polar residues" evidence="1">
    <location>
        <begin position="326"/>
        <end position="341"/>
    </location>
</feature>
<comment type="caution">
    <text evidence="2">The sequence shown here is derived from an EMBL/GenBank/DDBJ whole genome shotgun (WGS) entry which is preliminary data.</text>
</comment>
<accession>A0AAV9UGR8</accession>
<feature type="compositionally biased region" description="Polar residues" evidence="1">
    <location>
        <begin position="396"/>
        <end position="412"/>
    </location>
</feature>
<feature type="compositionally biased region" description="Low complexity" evidence="1">
    <location>
        <begin position="420"/>
        <end position="429"/>
    </location>
</feature>
<dbReference type="EMBL" id="JAVHNQ010000009">
    <property type="protein sequence ID" value="KAK6339025.1"/>
    <property type="molecule type" value="Genomic_DNA"/>
</dbReference>
<protein>
    <submittedName>
        <fullName evidence="2">Uncharacterized protein</fullName>
    </submittedName>
</protein>
<feature type="compositionally biased region" description="Polar residues" evidence="1">
    <location>
        <begin position="464"/>
        <end position="476"/>
    </location>
</feature>
<feature type="compositionally biased region" description="Polar residues" evidence="1">
    <location>
        <begin position="431"/>
        <end position="442"/>
    </location>
</feature>
<feature type="region of interest" description="Disordered" evidence="1">
    <location>
        <begin position="198"/>
        <end position="550"/>
    </location>
</feature>
<keyword evidence="3" id="KW-1185">Reference proteome</keyword>
<sequence length="550" mass="58890">MSTRAVLHHAAIKISPPPRTLRESREIYRALKKFGEIDLYRNMRHESSTVEPKEDAMVLFRDQTALESAFAASPLSVMMPPPQPSPIPSMGDIGQSEAHNGPPPVGRFTVEIIHREYKHELRIVDQLVAHMSPMYPVNQEGPPGVSINLNGKPDVVKAPQLNDYNLNLVRATAGVWNDWRSEIKKAGIPGWESIKAVQPEATPTPQEDASSPARPTPFMWDRSPEPQEVKKPAPSQPVQPKVNAISNPSPLPPDPTIQGLRWSKPRSTRPTPSKDKAANQPSSSVSFKSETQEAPTPVISSEPKTDDRQVLAGGSEPLGQARGSASEVQATTVDSIISTSDPALHPVESKSNDASPETAESTLKTLESQPAAPLESQQAQATPAYIRDTAAPPTEGSPSSDVQTGSASTQAADFTVEADTSSTSSSVSTPGRDQQSASSTEISPGLAHNSDSTLESTIEISSEANANDTNTASQEPTLPGGEKSEDNESLRVETSTEAVNNLEADDKSASEATPAKQTSETQAESRTAEAPPAEAPPAEDTSKRPWWKLF</sequence>
<dbReference type="AlphaFoldDB" id="A0AAV9UGR8"/>
<name>A0AAV9UGR8_9PEZI</name>
<feature type="compositionally biased region" description="Low complexity" evidence="1">
    <location>
        <begin position="528"/>
        <end position="539"/>
    </location>
</feature>
<feature type="compositionally biased region" description="Polar residues" evidence="1">
    <location>
        <begin position="279"/>
        <end position="294"/>
    </location>
</feature>
<organism evidence="2 3">
    <name type="scientific">Orbilia brochopaga</name>
    <dbReference type="NCBI Taxonomy" id="3140254"/>
    <lineage>
        <taxon>Eukaryota</taxon>
        <taxon>Fungi</taxon>
        <taxon>Dikarya</taxon>
        <taxon>Ascomycota</taxon>
        <taxon>Pezizomycotina</taxon>
        <taxon>Orbiliomycetes</taxon>
        <taxon>Orbiliales</taxon>
        <taxon>Orbiliaceae</taxon>
        <taxon>Orbilia</taxon>
    </lineage>
</organism>
<evidence type="ECO:0000313" key="3">
    <source>
        <dbReference type="Proteomes" id="UP001375240"/>
    </source>
</evidence>
<feature type="compositionally biased region" description="Low complexity" evidence="1">
    <location>
        <begin position="450"/>
        <end position="463"/>
    </location>
</feature>
<feature type="compositionally biased region" description="Polar residues" evidence="1">
    <location>
        <begin position="515"/>
        <end position="525"/>
    </location>
</feature>
<feature type="compositionally biased region" description="Basic and acidic residues" evidence="1">
    <location>
        <begin position="482"/>
        <end position="491"/>
    </location>
</feature>
<reference evidence="2 3" key="1">
    <citation type="submission" date="2019-10" db="EMBL/GenBank/DDBJ databases">
        <authorList>
            <person name="Palmer J.M."/>
        </authorList>
    </citation>
    <scope>NUCLEOTIDE SEQUENCE [LARGE SCALE GENOMIC DNA]</scope>
    <source>
        <strain evidence="2 3">TWF696</strain>
    </source>
</reference>
<feature type="compositionally biased region" description="Basic and acidic residues" evidence="1">
    <location>
        <begin position="222"/>
        <end position="231"/>
    </location>
</feature>
<proteinExistence type="predicted"/>
<feature type="compositionally biased region" description="Polar residues" evidence="1">
    <location>
        <begin position="352"/>
        <end position="368"/>
    </location>
</feature>
<evidence type="ECO:0000313" key="2">
    <source>
        <dbReference type="EMBL" id="KAK6339025.1"/>
    </source>
</evidence>